<evidence type="ECO:0000313" key="15">
    <source>
        <dbReference type="Ensembl" id="ENSEASP00005032728.1"/>
    </source>
</evidence>
<dbReference type="PANTHER" id="PTHR20515:SF2">
    <property type="entry name" value="DEFENSIN BETA 4A"/>
    <property type="match status" value="1"/>
</dbReference>
<dbReference type="GO" id="GO:0060326">
    <property type="term" value="P:cell chemotaxis"/>
    <property type="evidence" value="ECO:0007669"/>
    <property type="project" value="TreeGrafter"/>
</dbReference>
<evidence type="ECO:0000259" key="14">
    <source>
        <dbReference type="SMART" id="SM00048"/>
    </source>
</evidence>
<keyword evidence="12" id="KW-0676">Redox-active center</keyword>
<evidence type="ECO:0000256" key="8">
    <source>
        <dbReference type="ARBA" id="ARBA00022940"/>
    </source>
</evidence>
<evidence type="ECO:0000256" key="13">
    <source>
        <dbReference type="SAM" id="SignalP"/>
    </source>
</evidence>
<dbReference type="GO" id="GO:0042056">
    <property type="term" value="F:chemoattractant activity"/>
    <property type="evidence" value="ECO:0007669"/>
    <property type="project" value="TreeGrafter"/>
</dbReference>
<evidence type="ECO:0000256" key="7">
    <source>
        <dbReference type="ARBA" id="ARBA00022827"/>
    </source>
</evidence>
<evidence type="ECO:0000256" key="9">
    <source>
        <dbReference type="ARBA" id="ARBA00023002"/>
    </source>
</evidence>
<keyword evidence="13" id="KW-0732">Signal</keyword>
<keyword evidence="6" id="KW-0285">Flavoprotein</keyword>
<keyword evidence="9" id="KW-0560">Oxidoreductase</keyword>
<sequence>FKLHFILPSQLFCLISLLGFTNKIQNPVSCLRNGGVCVPFGCLPGMKPVGTCGFREAKCSKRK</sequence>
<evidence type="ECO:0000256" key="6">
    <source>
        <dbReference type="ARBA" id="ARBA00022630"/>
    </source>
</evidence>
<reference evidence="15" key="2">
    <citation type="submission" date="2025-08" db="UniProtKB">
        <authorList>
            <consortium name="Ensembl"/>
        </authorList>
    </citation>
    <scope>IDENTIFICATION</scope>
</reference>
<dbReference type="SUPFAM" id="SSF57392">
    <property type="entry name" value="Defensin-like"/>
    <property type="match status" value="1"/>
</dbReference>
<dbReference type="Ensembl" id="ENSEAST00005035668.2">
    <property type="protein sequence ID" value="ENSEASP00005032728.1"/>
    <property type="gene ID" value="ENSEASG00005022365.2"/>
</dbReference>
<dbReference type="InterPro" id="IPR012999">
    <property type="entry name" value="Pyr_OxRdtase_I_AS"/>
</dbReference>
<dbReference type="GeneTree" id="ENSGT01150000288394"/>
<dbReference type="Proteomes" id="UP000694387">
    <property type="component" value="Chromosome 27"/>
</dbReference>
<accession>A0A8C4N2S3</accession>
<dbReference type="AlphaFoldDB" id="A0A8C4N2S3"/>
<name>A0A8C4N2S3_EQUAS</name>
<dbReference type="PROSITE" id="PS00076">
    <property type="entry name" value="PYRIDINE_REDOX_1"/>
    <property type="match status" value="1"/>
</dbReference>
<evidence type="ECO:0000256" key="10">
    <source>
        <dbReference type="ARBA" id="ARBA00023022"/>
    </source>
</evidence>
<evidence type="ECO:0000256" key="2">
    <source>
        <dbReference type="ARBA" id="ARBA00004613"/>
    </source>
</evidence>
<dbReference type="OMA" id="QLFCLIS"/>
<evidence type="ECO:0000256" key="12">
    <source>
        <dbReference type="ARBA" id="ARBA00023284"/>
    </source>
</evidence>
<comment type="similarity">
    <text evidence="3">Belongs to the class-I pyridine nucleotide-disulfide oxidoreductase family.</text>
</comment>
<evidence type="ECO:0000256" key="11">
    <source>
        <dbReference type="ARBA" id="ARBA00023157"/>
    </source>
</evidence>
<feature type="domain" description="Beta/alpha-defensin C-terminal" evidence="14">
    <location>
        <begin position="30"/>
        <end position="60"/>
    </location>
</feature>
<feature type="signal peptide" evidence="13">
    <location>
        <begin position="1"/>
        <end position="23"/>
    </location>
</feature>
<evidence type="ECO:0000256" key="4">
    <source>
        <dbReference type="ARBA" id="ARBA00022525"/>
    </source>
</evidence>
<evidence type="ECO:0000256" key="1">
    <source>
        <dbReference type="ARBA" id="ARBA00001974"/>
    </source>
</evidence>
<dbReference type="GO" id="GO:0005615">
    <property type="term" value="C:extracellular space"/>
    <property type="evidence" value="ECO:0007669"/>
    <property type="project" value="TreeGrafter"/>
</dbReference>
<dbReference type="InterPro" id="IPR006080">
    <property type="entry name" value="Beta/alpha-defensin_C"/>
</dbReference>
<keyword evidence="4" id="KW-0964">Secreted</keyword>
<evidence type="ECO:0000256" key="3">
    <source>
        <dbReference type="ARBA" id="ARBA00007532"/>
    </source>
</evidence>
<evidence type="ECO:0000256" key="5">
    <source>
        <dbReference type="ARBA" id="ARBA00022529"/>
    </source>
</evidence>
<protein>
    <recommendedName>
        <fullName evidence="14">Beta/alpha-defensin C-terminal domain-containing protein</fullName>
    </recommendedName>
</protein>
<dbReference type="FunFam" id="3.10.360.10:FF:000001">
    <property type="entry name" value="Beta-defensin 1"/>
    <property type="match status" value="1"/>
</dbReference>
<comment type="subcellular location">
    <subcellularLocation>
        <location evidence="2">Secreted</location>
    </subcellularLocation>
</comment>
<dbReference type="PANTHER" id="PTHR20515">
    <property type="entry name" value="BETA-DEFENSIN"/>
    <property type="match status" value="1"/>
</dbReference>
<proteinExistence type="inferred from homology"/>
<keyword evidence="11" id="KW-1015">Disulfide bond</keyword>
<reference evidence="15 16" key="1">
    <citation type="journal article" date="2020" name="Nat. Commun.">
        <title>Donkey genomes provide new insights into domestication and selection for coat color.</title>
        <authorList>
            <person name="Wang"/>
            <person name="C."/>
            <person name="Li"/>
            <person name="H."/>
            <person name="Guo"/>
            <person name="Y."/>
            <person name="Huang"/>
            <person name="J."/>
            <person name="Sun"/>
            <person name="Y."/>
            <person name="Min"/>
            <person name="J."/>
            <person name="Wang"/>
            <person name="J."/>
            <person name="Fang"/>
            <person name="X."/>
            <person name="Zhao"/>
            <person name="Z."/>
            <person name="Wang"/>
            <person name="S."/>
            <person name="Zhang"/>
            <person name="Y."/>
            <person name="Liu"/>
            <person name="Q."/>
            <person name="Jiang"/>
            <person name="Q."/>
            <person name="Wang"/>
            <person name="X."/>
            <person name="Guo"/>
            <person name="Y."/>
            <person name="Yang"/>
            <person name="C."/>
            <person name="Wang"/>
            <person name="Y."/>
            <person name="Tian"/>
            <person name="F."/>
            <person name="Zhuang"/>
            <person name="G."/>
            <person name="Fan"/>
            <person name="Y."/>
            <person name="Gao"/>
            <person name="Q."/>
            <person name="Li"/>
            <person name="Y."/>
            <person name="Ju"/>
            <person name="Z."/>
            <person name="Li"/>
            <person name="J."/>
            <person name="Li"/>
            <person name="R."/>
            <person name="Hou"/>
            <person name="M."/>
            <person name="Yang"/>
            <person name="G."/>
            <person name="Liu"/>
            <person name="G."/>
            <person name="Liu"/>
            <person name="W."/>
            <person name="Guo"/>
            <person name="J."/>
            <person name="Pan"/>
            <person name="S."/>
            <person name="Fan"/>
            <person name="G."/>
            <person name="Zhang"/>
            <person name="W."/>
            <person name="Zhang"/>
            <person name="R."/>
            <person name="Yu"/>
            <person name="J."/>
            <person name="Zhang"/>
            <person name="X."/>
            <person name="Yin"/>
            <person name="Q."/>
            <person name="Ji"/>
            <person name="C."/>
            <person name="Jin"/>
            <person name="Y."/>
            <person name="Yue"/>
            <person name="G."/>
            <person name="Liu"/>
            <person name="M."/>
            <person name="Xu"/>
            <person name="J."/>
            <person name="Liu"/>
            <person name="S."/>
            <person name="Jordana"/>
            <person name="J."/>
            <person name="Noce"/>
            <person name="A."/>
            <person name="Amills"/>
            <person name="M."/>
            <person name="Wu"/>
            <person name="D.D."/>
            <person name="Li"/>
            <person name="S."/>
            <person name="Zhou"/>
            <person name="X. and Zhong"/>
            <person name="J."/>
        </authorList>
    </citation>
    <scope>NUCLEOTIDE SEQUENCE [LARGE SCALE GENOMIC DNA]</scope>
</reference>
<reference evidence="15" key="3">
    <citation type="submission" date="2025-09" db="UniProtKB">
        <authorList>
            <consortium name="Ensembl"/>
        </authorList>
    </citation>
    <scope>IDENTIFICATION</scope>
</reference>
<dbReference type="Gene3D" id="3.10.360.10">
    <property type="entry name" value="Antimicrobial Peptide, Beta-defensin 2, Chain A"/>
    <property type="match status" value="1"/>
</dbReference>
<evidence type="ECO:0000313" key="16">
    <source>
        <dbReference type="Proteomes" id="UP000694387"/>
    </source>
</evidence>
<feature type="chain" id="PRO_5034716947" description="Beta/alpha-defensin C-terminal domain-containing protein" evidence="13">
    <location>
        <begin position="24"/>
        <end position="63"/>
    </location>
</feature>
<organism evidence="15 16">
    <name type="scientific">Equus asinus</name>
    <name type="common">Donkey</name>
    <name type="synonym">Equus africanus asinus</name>
    <dbReference type="NCBI Taxonomy" id="9793"/>
    <lineage>
        <taxon>Eukaryota</taxon>
        <taxon>Metazoa</taxon>
        <taxon>Chordata</taxon>
        <taxon>Craniata</taxon>
        <taxon>Vertebrata</taxon>
        <taxon>Euteleostomi</taxon>
        <taxon>Mammalia</taxon>
        <taxon>Eutheria</taxon>
        <taxon>Laurasiatheria</taxon>
        <taxon>Perissodactyla</taxon>
        <taxon>Equidae</taxon>
        <taxon>Equus</taxon>
    </lineage>
</organism>
<keyword evidence="16" id="KW-1185">Reference proteome</keyword>
<dbReference type="InterPro" id="IPR001855">
    <property type="entry name" value="Defensin_beta-like"/>
</dbReference>
<comment type="cofactor">
    <cofactor evidence="1">
        <name>FAD</name>
        <dbReference type="ChEBI" id="CHEBI:57692"/>
    </cofactor>
</comment>
<keyword evidence="5" id="KW-0929">Antimicrobial</keyword>
<keyword evidence="10" id="KW-0044">Antibiotic</keyword>
<dbReference type="GO" id="GO:0042742">
    <property type="term" value="P:defense response to bacterium"/>
    <property type="evidence" value="ECO:0007669"/>
    <property type="project" value="UniProtKB-KW"/>
</dbReference>
<dbReference type="Pfam" id="PF00711">
    <property type="entry name" value="Defensin_beta"/>
    <property type="match status" value="1"/>
</dbReference>
<dbReference type="SMART" id="SM00048">
    <property type="entry name" value="DEFSN"/>
    <property type="match status" value="1"/>
</dbReference>
<keyword evidence="8" id="KW-0211">Defensin</keyword>
<keyword evidence="7" id="KW-0274">FAD</keyword>
<dbReference type="GO" id="GO:0016668">
    <property type="term" value="F:oxidoreductase activity, acting on a sulfur group of donors, NAD(P) as acceptor"/>
    <property type="evidence" value="ECO:0007669"/>
    <property type="project" value="InterPro"/>
</dbReference>
<dbReference type="GO" id="GO:0031731">
    <property type="term" value="F:CCR6 chemokine receptor binding"/>
    <property type="evidence" value="ECO:0007669"/>
    <property type="project" value="TreeGrafter"/>
</dbReference>